<gene>
    <name evidence="2" type="ORF">CRE_12042</name>
</gene>
<dbReference type="PANTHER" id="PTHR21503:SF8">
    <property type="entry name" value="F-BOX ASSOCIATED DOMAIN-CONTAINING PROTEIN-RELATED"/>
    <property type="match status" value="1"/>
</dbReference>
<dbReference type="RefSeq" id="XP_003101754.2">
    <property type="nucleotide sequence ID" value="XM_003101706.2"/>
</dbReference>
<dbReference type="Proteomes" id="UP000008281">
    <property type="component" value="Unassembled WGS sequence"/>
</dbReference>
<dbReference type="HOGENOM" id="CLU_040220_0_2_1"/>
<proteinExistence type="predicted"/>
<dbReference type="PROSITE" id="PS50181">
    <property type="entry name" value="FBOX"/>
    <property type="match status" value="1"/>
</dbReference>
<feature type="domain" description="F-box" evidence="1">
    <location>
        <begin position="2"/>
        <end position="54"/>
    </location>
</feature>
<protein>
    <recommendedName>
        <fullName evidence="1">F-box domain-containing protein</fullName>
    </recommendedName>
</protein>
<evidence type="ECO:0000313" key="2">
    <source>
        <dbReference type="EMBL" id="EFP06617.1"/>
    </source>
</evidence>
<evidence type="ECO:0000313" key="3">
    <source>
        <dbReference type="Proteomes" id="UP000008281"/>
    </source>
</evidence>
<dbReference type="EMBL" id="DS268464">
    <property type="protein sequence ID" value="EFP06617.1"/>
    <property type="molecule type" value="Genomic_DNA"/>
</dbReference>
<dbReference type="InParanoid" id="E3MPX7"/>
<name>E3MPX7_CAERE</name>
<dbReference type="GeneID" id="9813565"/>
<dbReference type="InterPro" id="IPR001810">
    <property type="entry name" value="F-box_dom"/>
</dbReference>
<organism evidence="3">
    <name type="scientific">Caenorhabditis remanei</name>
    <name type="common">Caenorhabditis vulgaris</name>
    <dbReference type="NCBI Taxonomy" id="31234"/>
    <lineage>
        <taxon>Eukaryota</taxon>
        <taxon>Metazoa</taxon>
        <taxon>Ecdysozoa</taxon>
        <taxon>Nematoda</taxon>
        <taxon>Chromadorea</taxon>
        <taxon>Rhabditida</taxon>
        <taxon>Rhabditina</taxon>
        <taxon>Rhabditomorpha</taxon>
        <taxon>Rhabditoidea</taxon>
        <taxon>Rhabditidae</taxon>
        <taxon>Peloderinae</taxon>
        <taxon>Caenorhabditis</taxon>
    </lineage>
</organism>
<sequence length="355" mass="41114">MSLSFPKLPSVVQLEVLKQLELQQVFMLSLCSEKMKRVVQYLIMKPTNLVYKFLDNGVSVVAIYDNSHNRIDHYFANVEFVAAIPSDQMKPMKLGGNTISYRCIEEAPKKKCSHTLHYFAPEEVTVLESLQRHMKDLFRFDTRVQLLFNSLNCINMSRIINDVRDTDFILEKLDTEQLENYLTIHPGQDSLVLETKLTGPLLRSDSKLCSIKGIAVQGTRDGDHRNPGLHFSELINNFGGEYLFFIDVVYDVNDWAQLIRRWKSKEAYHNLKYVDTTAPTGVSIPFEHTMQQFDFVEWDGQRRPRTFNLDPKIVFLKLDSSEEDCSEWMDIQQDGGGKWASVMLSQKSIYFAVWD</sequence>
<dbReference type="CTD" id="9813565"/>
<dbReference type="Pfam" id="PF00646">
    <property type="entry name" value="F-box"/>
    <property type="match status" value="1"/>
</dbReference>
<evidence type="ECO:0000259" key="1">
    <source>
        <dbReference type="PROSITE" id="PS50181"/>
    </source>
</evidence>
<dbReference type="AlphaFoldDB" id="E3MPX7"/>
<dbReference type="PANTHER" id="PTHR21503">
    <property type="entry name" value="F-BOX-CONTAINING HYPOTHETICAL PROTEIN C.ELEGANS"/>
    <property type="match status" value="1"/>
</dbReference>
<dbReference type="KEGG" id="crq:GCK72_004200"/>
<keyword evidence="3" id="KW-1185">Reference proteome</keyword>
<reference evidence="2" key="1">
    <citation type="submission" date="2007-07" db="EMBL/GenBank/DDBJ databases">
        <title>PCAP assembly of the Caenorhabditis remanei genome.</title>
        <authorList>
            <consortium name="The Caenorhabditis remanei Sequencing Consortium"/>
            <person name="Wilson R.K."/>
        </authorList>
    </citation>
    <scope>NUCLEOTIDE SEQUENCE [LARGE SCALE GENOMIC DNA]</scope>
    <source>
        <strain evidence="2">PB4641</strain>
    </source>
</reference>
<accession>E3MPX7</accession>